<evidence type="ECO:0000313" key="1">
    <source>
        <dbReference type="EMBL" id="KZS16571.1"/>
    </source>
</evidence>
<evidence type="ECO:0000313" key="2">
    <source>
        <dbReference type="Proteomes" id="UP000076858"/>
    </source>
</evidence>
<dbReference type="Proteomes" id="UP000076858">
    <property type="component" value="Unassembled WGS sequence"/>
</dbReference>
<dbReference type="EMBL" id="LRGB01000687">
    <property type="protein sequence ID" value="KZS16571.1"/>
    <property type="molecule type" value="Genomic_DNA"/>
</dbReference>
<proteinExistence type="predicted"/>
<reference evidence="1 2" key="1">
    <citation type="submission" date="2016-03" db="EMBL/GenBank/DDBJ databases">
        <title>EvidentialGene: Evidence-directed Construction of Genes on Genomes.</title>
        <authorList>
            <person name="Gilbert D.G."/>
            <person name="Choi J.-H."/>
            <person name="Mockaitis K."/>
            <person name="Colbourne J."/>
            <person name="Pfrender M."/>
        </authorList>
    </citation>
    <scope>NUCLEOTIDE SEQUENCE [LARGE SCALE GENOMIC DNA]</scope>
    <source>
        <strain evidence="1 2">Xinb3</strain>
        <tissue evidence="1">Complete organism</tissue>
    </source>
</reference>
<comment type="caution">
    <text evidence="1">The sequence shown here is derived from an EMBL/GenBank/DDBJ whole genome shotgun (WGS) entry which is preliminary data.</text>
</comment>
<sequence length="184" mass="20603">MNGFSVIDCQNGFIIGPNNDALGSVVIKDIVDVNVYKAVANRVYTSGVNALHMFSRISSSDWFDCKWTTIASLPANATEFKLCRDKETRTYSNGTIQLIDVVLEESRECWFNIIAPLNRKEICISCPFVSLNSTTSYLKISGIKEYVVSPPVLGKTYVSDGNKQIGVRARLNQRDWFVCNWVSV</sequence>
<dbReference type="AlphaFoldDB" id="A0A164ZP44"/>
<name>A0A164ZP44_9CRUS</name>
<keyword evidence="2" id="KW-1185">Reference proteome</keyword>
<dbReference type="OrthoDB" id="6341037at2759"/>
<organism evidence="1 2">
    <name type="scientific">Daphnia magna</name>
    <dbReference type="NCBI Taxonomy" id="35525"/>
    <lineage>
        <taxon>Eukaryota</taxon>
        <taxon>Metazoa</taxon>
        <taxon>Ecdysozoa</taxon>
        <taxon>Arthropoda</taxon>
        <taxon>Crustacea</taxon>
        <taxon>Branchiopoda</taxon>
        <taxon>Diplostraca</taxon>
        <taxon>Cladocera</taxon>
        <taxon>Anomopoda</taxon>
        <taxon>Daphniidae</taxon>
        <taxon>Daphnia</taxon>
    </lineage>
</organism>
<protein>
    <submittedName>
        <fullName evidence="1">Uncharacterized protein</fullName>
    </submittedName>
</protein>
<gene>
    <name evidence="1" type="ORF">APZ42_017165</name>
</gene>
<accession>A0A164ZP44</accession>